<name>A0A286XSB7_CAVPO</name>
<dbReference type="VEuPathDB" id="HostDB:ENSCPOG00000010259"/>
<reference evidence="2" key="2">
    <citation type="submission" date="2025-08" db="UniProtKB">
        <authorList>
            <consortium name="Ensembl"/>
        </authorList>
    </citation>
    <scope>IDENTIFICATION</scope>
    <source>
        <strain evidence="2">2N</strain>
    </source>
</reference>
<gene>
    <name evidence="2" type="primary">LOC101788648</name>
</gene>
<reference evidence="3" key="1">
    <citation type="journal article" date="2011" name="Nature">
        <title>A high-resolution map of human evolutionary constraint using 29 mammals.</title>
        <authorList>
            <person name="Lindblad-Toh K."/>
            <person name="Garber M."/>
            <person name="Zuk O."/>
            <person name="Lin M.F."/>
            <person name="Parker B.J."/>
            <person name="Washietl S."/>
            <person name="Kheradpour P."/>
            <person name="Ernst J."/>
            <person name="Jordan G."/>
            <person name="Mauceli E."/>
            <person name="Ward L.D."/>
            <person name="Lowe C.B."/>
            <person name="Holloway A.K."/>
            <person name="Clamp M."/>
            <person name="Gnerre S."/>
            <person name="Alfoldi J."/>
            <person name="Beal K."/>
            <person name="Chang J."/>
            <person name="Clawson H."/>
            <person name="Cuff J."/>
            <person name="Di Palma F."/>
            <person name="Fitzgerald S."/>
            <person name="Flicek P."/>
            <person name="Guttman M."/>
            <person name="Hubisz M.J."/>
            <person name="Jaffe D.B."/>
            <person name="Jungreis I."/>
            <person name="Kent W.J."/>
            <person name="Kostka D."/>
            <person name="Lara M."/>
            <person name="Martins A.L."/>
            <person name="Massingham T."/>
            <person name="Moltke I."/>
            <person name="Raney B.J."/>
            <person name="Rasmussen M.D."/>
            <person name="Robinson J."/>
            <person name="Stark A."/>
            <person name="Vilella A.J."/>
            <person name="Wen J."/>
            <person name="Xie X."/>
            <person name="Zody M.C."/>
            <person name="Baldwin J."/>
            <person name="Bloom T."/>
            <person name="Chin C.W."/>
            <person name="Heiman D."/>
            <person name="Nicol R."/>
            <person name="Nusbaum C."/>
            <person name="Young S."/>
            <person name="Wilkinson J."/>
            <person name="Worley K.C."/>
            <person name="Kovar C.L."/>
            <person name="Muzny D.M."/>
            <person name="Gibbs R.A."/>
            <person name="Cree A."/>
            <person name="Dihn H.H."/>
            <person name="Fowler G."/>
            <person name="Jhangiani S."/>
            <person name="Joshi V."/>
            <person name="Lee S."/>
            <person name="Lewis L.R."/>
            <person name="Nazareth L.V."/>
            <person name="Okwuonu G."/>
            <person name="Santibanez J."/>
            <person name="Warren W.C."/>
            <person name="Mardis E.R."/>
            <person name="Weinstock G.M."/>
            <person name="Wilson R.K."/>
            <person name="Delehaunty K."/>
            <person name="Dooling D."/>
            <person name="Fronik C."/>
            <person name="Fulton L."/>
            <person name="Fulton B."/>
            <person name="Graves T."/>
            <person name="Minx P."/>
            <person name="Sodergren E."/>
            <person name="Birney E."/>
            <person name="Margulies E.H."/>
            <person name="Herrero J."/>
            <person name="Green E.D."/>
            <person name="Haussler D."/>
            <person name="Siepel A."/>
            <person name="Goldman N."/>
            <person name="Pollard K.S."/>
            <person name="Pedersen J.S."/>
            <person name="Lander E.S."/>
            <person name="Kellis M."/>
        </authorList>
    </citation>
    <scope>NUCLEOTIDE SEQUENCE [LARGE SCALE GENOMIC DNA]</scope>
    <source>
        <strain evidence="3">2N</strain>
    </source>
</reference>
<feature type="compositionally biased region" description="Polar residues" evidence="1">
    <location>
        <begin position="1"/>
        <end position="11"/>
    </location>
</feature>
<dbReference type="Bgee" id="ENSCPOG00000010259">
    <property type="expression patterns" value="Expressed in pituitary gland and 13 other cell types or tissues"/>
</dbReference>
<evidence type="ECO:0000313" key="2">
    <source>
        <dbReference type="Ensembl" id="ENSCPOP00000028416.1"/>
    </source>
</evidence>
<evidence type="ECO:0000256" key="1">
    <source>
        <dbReference type="SAM" id="MobiDB-lite"/>
    </source>
</evidence>
<feature type="compositionally biased region" description="Polar residues" evidence="1">
    <location>
        <begin position="40"/>
        <end position="49"/>
    </location>
</feature>
<reference evidence="2" key="3">
    <citation type="submission" date="2025-09" db="UniProtKB">
        <authorList>
            <consortium name="Ensembl"/>
        </authorList>
    </citation>
    <scope>IDENTIFICATION</scope>
    <source>
        <strain evidence="2">2N</strain>
    </source>
</reference>
<dbReference type="Proteomes" id="UP000005447">
    <property type="component" value="Unassembled WGS sequence"/>
</dbReference>
<dbReference type="GeneTree" id="ENSGT00940000156438"/>
<organism evidence="2 3">
    <name type="scientific">Cavia porcellus</name>
    <name type="common">Guinea pig</name>
    <dbReference type="NCBI Taxonomy" id="10141"/>
    <lineage>
        <taxon>Eukaryota</taxon>
        <taxon>Metazoa</taxon>
        <taxon>Chordata</taxon>
        <taxon>Craniata</taxon>
        <taxon>Vertebrata</taxon>
        <taxon>Euteleostomi</taxon>
        <taxon>Mammalia</taxon>
        <taxon>Eutheria</taxon>
        <taxon>Euarchontoglires</taxon>
        <taxon>Glires</taxon>
        <taxon>Rodentia</taxon>
        <taxon>Hystricomorpha</taxon>
        <taxon>Caviidae</taxon>
        <taxon>Cavia</taxon>
    </lineage>
</organism>
<proteinExistence type="predicted"/>
<keyword evidence="3" id="KW-1185">Reference proteome</keyword>
<evidence type="ECO:0008006" key="4">
    <source>
        <dbReference type="Google" id="ProtNLM"/>
    </source>
</evidence>
<protein>
    <recommendedName>
        <fullName evidence="4">TATA-box binding protein associated factor 15</fullName>
    </recommendedName>
</protein>
<dbReference type="Ensembl" id="ENSCPOT00000039366.1">
    <property type="protein sequence ID" value="ENSCPOP00000028416.1"/>
    <property type="gene ID" value="ENSCPOG00000010259.4"/>
</dbReference>
<feature type="compositionally biased region" description="Low complexity" evidence="1">
    <location>
        <begin position="50"/>
        <end position="59"/>
    </location>
</feature>
<dbReference type="AlphaFoldDB" id="A0A286XSB7"/>
<feature type="compositionally biased region" description="Gly residues" evidence="1">
    <location>
        <begin position="85"/>
        <end position="96"/>
    </location>
</feature>
<sequence>MSDSGSQSGEQPSYDQSNYSQQDSYDQQSGYDQYQGSYDEQSNYNQQHDSYNQNQQSYHSQRENYSHHTQDDRHDVIRYREENRGYGGSQGGGRGRGGYDKDGRGPMTGSSDGDRGGFKNFGGHRDYGPRPDWRWLWRQNGRKK</sequence>
<feature type="compositionally biased region" description="Basic and acidic residues" evidence="1">
    <location>
        <begin position="112"/>
        <end position="135"/>
    </location>
</feature>
<accession>A0A286XSB7</accession>
<feature type="compositionally biased region" description="Low complexity" evidence="1">
    <location>
        <begin position="13"/>
        <end position="39"/>
    </location>
</feature>
<feature type="compositionally biased region" description="Basic and acidic residues" evidence="1">
    <location>
        <begin position="60"/>
        <end position="84"/>
    </location>
</feature>
<feature type="region of interest" description="Disordered" evidence="1">
    <location>
        <begin position="1"/>
        <end position="144"/>
    </location>
</feature>
<evidence type="ECO:0000313" key="3">
    <source>
        <dbReference type="Proteomes" id="UP000005447"/>
    </source>
</evidence>
<dbReference type="EMBL" id="AAKN02016871">
    <property type="status" value="NOT_ANNOTATED_CDS"/>
    <property type="molecule type" value="Genomic_DNA"/>
</dbReference>